<proteinExistence type="predicted"/>
<reference evidence="2 3" key="1">
    <citation type="submission" date="2019-03" db="EMBL/GenBank/DDBJ databases">
        <title>Deep-cultivation of Planctomycetes and their phenomic and genomic characterization uncovers novel biology.</title>
        <authorList>
            <person name="Wiegand S."/>
            <person name="Jogler M."/>
            <person name="Boedeker C."/>
            <person name="Pinto D."/>
            <person name="Vollmers J."/>
            <person name="Rivas-Marin E."/>
            <person name="Kohn T."/>
            <person name="Peeters S.H."/>
            <person name="Heuer A."/>
            <person name="Rast P."/>
            <person name="Oberbeckmann S."/>
            <person name="Bunk B."/>
            <person name="Jeske O."/>
            <person name="Meyerdierks A."/>
            <person name="Storesund J.E."/>
            <person name="Kallscheuer N."/>
            <person name="Luecker S."/>
            <person name="Lage O.M."/>
            <person name="Pohl T."/>
            <person name="Merkel B.J."/>
            <person name="Hornburger P."/>
            <person name="Mueller R.-W."/>
            <person name="Bruemmer F."/>
            <person name="Labrenz M."/>
            <person name="Spormann A.M."/>
            <person name="Op den Camp H."/>
            <person name="Overmann J."/>
            <person name="Amann R."/>
            <person name="Jetten M.S.M."/>
            <person name="Mascher T."/>
            <person name="Medema M.H."/>
            <person name="Devos D.P."/>
            <person name="Kaster A.-K."/>
            <person name="Ovreas L."/>
            <person name="Rohde M."/>
            <person name="Galperin M.Y."/>
            <person name="Jogler C."/>
        </authorList>
    </citation>
    <scope>NUCLEOTIDE SEQUENCE [LARGE SCALE GENOMIC DNA]</scope>
    <source>
        <strain evidence="2 3">Enr13</strain>
    </source>
</reference>
<keyword evidence="3" id="KW-1185">Reference proteome</keyword>
<dbReference type="AlphaFoldDB" id="A0A518HY63"/>
<dbReference type="OrthoDB" id="289587at2"/>
<protein>
    <recommendedName>
        <fullName evidence="4">Secreted protein</fullName>
    </recommendedName>
</protein>
<feature type="signal peptide" evidence="1">
    <location>
        <begin position="1"/>
        <end position="17"/>
    </location>
</feature>
<dbReference type="PROSITE" id="PS51257">
    <property type="entry name" value="PROKAR_LIPOPROTEIN"/>
    <property type="match status" value="1"/>
</dbReference>
<dbReference type="RefSeq" id="WP_145389969.1">
    <property type="nucleotide sequence ID" value="NZ_CP037423.1"/>
</dbReference>
<dbReference type="Proteomes" id="UP000319004">
    <property type="component" value="Chromosome"/>
</dbReference>
<organism evidence="2 3">
    <name type="scientific">Stieleria neptunia</name>
    <dbReference type="NCBI Taxonomy" id="2527979"/>
    <lineage>
        <taxon>Bacteria</taxon>
        <taxon>Pseudomonadati</taxon>
        <taxon>Planctomycetota</taxon>
        <taxon>Planctomycetia</taxon>
        <taxon>Pirellulales</taxon>
        <taxon>Pirellulaceae</taxon>
        <taxon>Stieleria</taxon>
    </lineage>
</organism>
<dbReference type="KEGG" id="snep:Enr13x_55860"/>
<sequence precursor="true">MKIRSLLFLVAATVCGAVSFSGCSGNQPTSVTEDADQAAIDAYKEMEAKLEAETMGQMEGDDLQ</sequence>
<evidence type="ECO:0000313" key="2">
    <source>
        <dbReference type="EMBL" id="QDV45707.1"/>
    </source>
</evidence>
<keyword evidence="1" id="KW-0732">Signal</keyword>
<evidence type="ECO:0000313" key="3">
    <source>
        <dbReference type="Proteomes" id="UP000319004"/>
    </source>
</evidence>
<evidence type="ECO:0000256" key="1">
    <source>
        <dbReference type="SAM" id="SignalP"/>
    </source>
</evidence>
<accession>A0A518HY63</accession>
<dbReference type="EMBL" id="CP037423">
    <property type="protein sequence ID" value="QDV45707.1"/>
    <property type="molecule type" value="Genomic_DNA"/>
</dbReference>
<evidence type="ECO:0008006" key="4">
    <source>
        <dbReference type="Google" id="ProtNLM"/>
    </source>
</evidence>
<name>A0A518HY63_9BACT</name>
<gene>
    <name evidence="2" type="ORF">Enr13x_55860</name>
</gene>
<feature type="chain" id="PRO_5021743696" description="Secreted protein" evidence="1">
    <location>
        <begin position="18"/>
        <end position="64"/>
    </location>
</feature>